<protein>
    <submittedName>
        <fullName evidence="2">H-NS histone family protein</fullName>
    </submittedName>
</protein>
<dbReference type="Gene3D" id="4.10.430.10">
    <property type="entry name" value="Histone-like protein H-NS, C-terminal domain"/>
    <property type="match status" value="1"/>
</dbReference>
<organism evidence="2 3">
    <name type="scientific">Sutterella massiliensis</name>
    <dbReference type="NCBI Taxonomy" id="1816689"/>
    <lineage>
        <taxon>Bacteria</taxon>
        <taxon>Pseudomonadati</taxon>
        <taxon>Pseudomonadota</taxon>
        <taxon>Betaproteobacteria</taxon>
        <taxon>Burkholderiales</taxon>
        <taxon>Sutterellaceae</taxon>
        <taxon>Sutterella</taxon>
    </lineage>
</organism>
<reference evidence="2 3" key="1">
    <citation type="journal article" date="2021" name="Sci. Rep.">
        <title>The distribution of antibiotic resistance genes in chicken gut microbiota commensals.</title>
        <authorList>
            <person name="Juricova H."/>
            <person name="Matiasovicova J."/>
            <person name="Kubasova T."/>
            <person name="Cejkova D."/>
            <person name="Rychlik I."/>
        </authorList>
    </citation>
    <scope>NUCLEOTIDE SEQUENCE [LARGE SCALE GENOMIC DNA]</scope>
    <source>
        <strain evidence="2 3">An829</strain>
    </source>
</reference>
<sequence>MDNDLNTELSELLEEKKNWDLKMAKLRGKMLEECIELIRKFEFTPEELGFGRAAVALKPRKPRKPAAPKFQSPYEEGVTWNGTGRAPRWYVKALDEGYTEELLRIEKPAE</sequence>
<feature type="domain" description="DNA-binding protein H-NS-like C-terminal" evidence="1">
    <location>
        <begin position="60"/>
        <end position="105"/>
    </location>
</feature>
<keyword evidence="3" id="KW-1185">Reference proteome</keyword>
<name>A0ABS2DSV1_9BURK</name>
<dbReference type="InterPro" id="IPR027444">
    <property type="entry name" value="H-NS_C_dom"/>
</dbReference>
<dbReference type="EMBL" id="JACJJC010000012">
    <property type="protein sequence ID" value="MBM6704429.1"/>
    <property type="molecule type" value="Genomic_DNA"/>
</dbReference>
<comment type="caution">
    <text evidence="2">The sequence shown here is derived from an EMBL/GenBank/DDBJ whole genome shotgun (WGS) entry which is preliminary data.</text>
</comment>
<dbReference type="Proteomes" id="UP000715095">
    <property type="component" value="Unassembled WGS sequence"/>
</dbReference>
<dbReference type="RefSeq" id="WP_205103227.1">
    <property type="nucleotide sequence ID" value="NZ_JACJJC010000012.1"/>
</dbReference>
<evidence type="ECO:0000313" key="3">
    <source>
        <dbReference type="Proteomes" id="UP000715095"/>
    </source>
</evidence>
<accession>A0ABS2DSV1</accession>
<dbReference type="SMART" id="SM00528">
    <property type="entry name" value="HNS"/>
    <property type="match status" value="1"/>
</dbReference>
<dbReference type="Pfam" id="PF00816">
    <property type="entry name" value="Histone_HNS"/>
    <property type="match status" value="1"/>
</dbReference>
<proteinExistence type="predicted"/>
<gene>
    <name evidence="2" type="ORF">H6A60_08045</name>
</gene>
<dbReference type="SUPFAM" id="SSF81273">
    <property type="entry name" value="H-NS histone-like proteins"/>
    <property type="match status" value="1"/>
</dbReference>
<evidence type="ECO:0000313" key="2">
    <source>
        <dbReference type="EMBL" id="MBM6704429.1"/>
    </source>
</evidence>
<dbReference type="InterPro" id="IPR037150">
    <property type="entry name" value="H-NS_C_dom_sf"/>
</dbReference>
<evidence type="ECO:0000259" key="1">
    <source>
        <dbReference type="SMART" id="SM00528"/>
    </source>
</evidence>